<feature type="compositionally biased region" description="Basic and acidic residues" evidence="10">
    <location>
        <begin position="133"/>
        <end position="167"/>
    </location>
</feature>
<keyword evidence="6 11" id="KW-0472">Membrane</keyword>
<keyword evidence="5 11" id="KW-1133">Transmembrane helix</keyword>
<dbReference type="EMBL" id="JABEYC010000600">
    <property type="protein sequence ID" value="KAF4975829.1"/>
    <property type="molecule type" value="Genomic_DNA"/>
</dbReference>
<protein>
    <recommendedName>
        <fullName evidence="9">Coupling of ubiquitin conjugation to ER degradation protein 1</fullName>
    </recommendedName>
</protein>
<evidence type="ECO:0000256" key="3">
    <source>
        <dbReference type="ARBA" id="ARBA00022786"/>
    </source>
</evidence>
<dbReference type="Pfam" id="PF02845">
    <property type="entry name" value="CUE"/>
    <property type="match status" value="1"/>
</dbReference>
<proteinExistence type="inferred from homology"/>
<evidence type="ECO:0000256" key="9">
    <source>
        <dbReference type="ARBA" id="ARBA00072899"/>
    </source>
</evidence>
<reference evidence="13" key="1">
    <citation type="journal article" date="2020" name="BMC Genomics">
        <title>Correction to: Identification and distribution of gene clusters required for synthesis of sphingolipid metabolism inhibitors in diverse species of the filamentous fungus Fusarium.</title>
        <authorList>
            <person name="Kim H.S."/>
            <person name="Lohmar J.M."/>
            <person name="Busman M."/>
            <person name="Brown D.W."/>
            <person name="Naumann T.A."/>
            <person name="Divon H.H."/>
            <person name="Lysoe E."/>
            <person name="Uhlig S."/>
            <person name="Proctor R.H."/>
        </authorList>
    </citation>
    <scope>NUCLEOTIDE SEQUENCE</scope>
    <source>
        <strain evidence="13">NRRL 22465</strain>
    </source>
</reference>
<evidence type="ECO:0000256" key="2">
    <source>
        <dbReference type="ARBA" id="ARBA00022692"/>
    </source>
</evidence>
<dbReference type="Proteomes" id="UP000635477">
    <property type="component" value="Unassembled WGS sequence"/>
</dbReference>
<comment type="caution">
    <text evidence="13">The sequence shown here is derived from an EMBL/GenBank/DDBJ whole genome shotgun (WGS) entry which is preliminary data.</text>
</comment>
<dbReference type="AlphaFoldDB" id="A0A8H4UGF1"/>
<keyword evidence="14" id="KW-1185">Reference proteome</keyword>
<dbReference type="InterPro" id="IPR009060">
    <property type="entry name" value="UBA-like_sf"/>
</dbReference>
<feature type="transmembrane region" description="Helical" evidence="11">
    <location>
        <begin position="6"/>
        <end position="27"/>
    </location>
</feature>
<dbReference type="OrthoDB" id="3824970at2759"/>
<gene>
    <name evidence="13" type="ORF">FZEAL_7448</name>
</gene>
<evidence type="ECO:0000256" key="6">
    <source>
        <dbReference type="ARBA" id="ARBA00023136"/>
    </source>
</evidence>
<feature type="domain" description="CUE" evidence="12">
    <location>
        <begin position="45"/>
        <end position="88"/>
    </location>
</feature>
<comment type="similarity">
    <text evidence="8">Belongs to the CUE1 family.</text>
</comment>
<organism evidence="13 14">
    <name type="scientific">Fusarium zealandicum</name>
    <dbReference type="NCBI Taxonomy" id="1053134"/>
    <lineage>
        <taxon>Eukaryota</taxon>
        <taxon>Fungi</taxon>
        <taxon>Dikarya</taxon>
        <taxon>Ascomycota</taxon>
        <taxon>Pezizomycotina</taxon>
        <taxon>Sordariomycetes</taxon>
        <taxon>Hypocreomycetidae</taxon>
        <taxon>Hypocreales</taxon>
        <taxon>Nectriaceae</taxon>
        <taxon>Fusarium</taxon>
        <taxon>Fusarium staphyleae species complex</taxon>
    </lineage>
</organism>
<evidence type="ECO:0000256" key="8">
    <source>
        <dbReference type="ARBA" id="ARBA00061383"/>
    </source>
</evidence>
<evidence type="ECO:0000259" key="12">
    <source>
        <dbReference type="PROSITE" id="PS51140"/>
    </source>
</evidence>
<keyword evidence="2 11" id="KW-0812">Transmembrane</keyword>
<sequence length="189" mass="21070">MADEQISLPYLMAILVVSGLVIRYLFFGGPSPPPAARNPEAFLRSREVAVERIQQMFPQAERRSILWDLQRNGGNIQNTTERILAGRLDTPPITFQPPPPPGQSATSGSAATAIRQPEKPAQPDLITRYNLRNKLDVAPKEDQDAKGKAWSSNRDERQASLQRRRDEMILAARRRMEAKLAADKTAQGS</sequence>
<dbReference type="SUPFAM" id="SSF46934">
    <property type="entry name" value="UBA-like"/>
    <property type="match status" value="1"/>
</dbReference>
<evidence type="ECO:0000256" key="11">
    <source>
        <dbReference type="SAM" id="Phobius"/>
    </source>
</evidence>
<evidence type="ECO:0000256" key="10">
    <source>
        <dbReference type="SAM" id="MobiDB-lite"/>
    </source>
</evidence>
<dbReference type="GO" id="GO:0005789">
    <property type="term" value="C:endoplasmic reticulum membrane"/>
    <property type="evidence" value="ECO:0007669"/>
    <property type="project" value="UniProtKB-SubCell"/>
</dbReference>
<evidence type="ECO:0000256" key="5">
    <source>
        <dbReference type="ARBA" id="ARBA00022989"/>
    </source>
</evidence>
<evidence type="ECO:0000313" key="14">
    <source>
        <dbReference type="Proteomes" id="UP000635477"/>
    </source>
</evidence>
<evidence type="ECO:0000256" key="7">
    <source>
        <dbReference type="ARBA" id="ARBA00037847"/>
    </source>
</evidence>
<evidence type="ECO:0000256" key="4">
    <source>
        <dbReference type="ARBA" id="ARBA00022824"/>
    </source>
</evidence>
<keyword evidence="3" id="KW-0833">Ubl conjugation pathway</keyword>
<name>A0A8H4UGF1_9HYPO</name>
<dbReference type="FunFam" id="1.10.8.10:FF:000050">
    <property type="entry name" value="Related to AMFR protein"/>
    <property type="match status" value="1"/>
</dbReference>
<feature type="compositionally biased region" description="Low complexity" evidence="10">
    <location>
        <begin position="103"/>
        <end position="114"/>
    </location>
</feature>
<evidence type="ECO:0000256" key="1">
    <source>
        <dbReference type="ARBA" id="ARBA00004586"/>
    </source>
</evidence>
<dbReference type="Gene3D" id="1.10.8.10">
    <property type="entry name" value="DNA helicase RuvA subunit, C-terminal domain"/>
    <property type="match status" value="1"/>
</dbReference>
<dbReference type="InterPro" id="IPR003892">
    <property type="entry name" value="CUE"/>
</dbReference>
<dbReference type="PROSITE" id="PS51140">
    <property type="entry name" value="CUE"/>
    <property type="match status" value="1"/>
</dbReference>
<comment type="subcellular location">
    <subcellularLocation>
        <location evidence="7">Endomembrane system</location>
        <topology evidence="7">Single-pass membrane protein</topology>
    </subcellularLocation>
    <subcellularLocation>
        <location evidence="1">Endoplasmic reticulum membrane</location>
    </subcellularLocation>
</comment>
<accession>A0A8H4UGF1</accession>
<reference evidence="13" key="2">
    <citation type="submission" date="2020-05" db="EMBL/GenBank/DDBJ databases">
        <authorList>
            <person name="Kim H.-S."/>
            <person name="Proctor R.H."/>
            <person name="Brown D.W."/>
        </authorList>
    </citation>
    <scope>NUCLEOTIDE SEQUENCE</scope>
    <source>
        <strain evidence="13">NRRL 22465</strain>
    </source>
</reference>
<feature type="region of interest" description="Disordered" evidence="10">
    <location>
        <begin position="89"/>
        <end position="167"/>
    </location>
</feature>
<evidence type="ECO:0000313" key="13">
    <source>
        <dbReference type="EMBL" id="KAF4975829.1"/>
    </source>
</evidence>
<dbReference type="SMART" id="SM00546">
    <property type="entry name" value="CUE"/>
    <property type="match status" value="1"/>
</dbReference>
<dbReference type="GO" id="GO:0043130">
    <property type="term" value="F:ubiquitin binding"/>
    <property type="evidence" value="ECO:0007669"/>
    <property type="project" value="InterPro"/>
</dbReference>
<dbReference type="CDD" id="cd14424">
    <property type="entry name" value="CUE_Cue1p_like"/>
    <property type="match status" value="1"/>
</dbReference>
<keyword evidence="4" id="KW-0256">Endoplasmic reticulum</keyword>